<gene>
    <name evidence="1" type="ORF">RJ53_04035</name>
</gene>
<dbReference type="AlphaFoldDB" id="A0A8J7W6R0"/>
<comment type="caution">
    <text evidence="1">The sequence shown here is derived from an EMBL/GenBank/DDBJ whole genome shotgun (WGS) entry which is preliminary data.</text>
</comment>
<dbReference type="Proteomes" id="UP000730161">
    <property type="component" value="Unassembled WGS sequence"/>
</dbReference>
<keyword evidence="2" id="KW-1185">Reference proteome</keyword>
<dbReference type="EMBL" id="JWHL01000004">
    <property type="protein sequence ID" value="MBR1368721.1"/>
    <property type="molecule type" value="Genomic_DNA"/>
</dbReference>
<evidence type="ECO:0000313" key="2">
    <source>
        <dbReference type="Proteomes" id="UP000730161"/>
    </source>
</evidence>
<protein>
    <submittedName>
        <fullName evidence="1">Uncharacterized protein</fullName>
    </submittedName>
</protein>
<sequence length="64" mass="7227">MVSQKIGFLIRDHACHAHLHRMKARTEEKEGEGYGISDLQVNYPPLAQGDFSPAELNNFRADDT</sequence>
<proteinExistence type="predicted"/>
<name>A0A8J7W6R0_9EURY</name>
<organism evidence="1 2">
    <name type="scientific">Methanocalculus chunghsingensis</name>
    <dbReference type="NCBI Taxonomy" id="156457"/>
    <lineage>
        <taxon>Archaea</taxon>
        <taxon>Methanobacteriati</taxon>
        <taxon>Methanobacteriota</taxon>
        <taxon>Stenosarchaea group</taxon>
        <taxon>Methanomicrobia</taxon>
        <taxon>Methanomicrobiales</taxon>
        <taxon>Methanocalculaceae</taxon>
        <taxon>Methanocalculus</taxon>
    </lineage>
</organism>
<reference evidence="1" key="1">
    <citation type="submission" date="2014-12" db="EMBL/GenBank/DDBJ databases">
        <authorList>
            <person name="Huang H.-H."/>
            <person name="Chen S.-C."/>
            <person name="Lai M.-C."/>
        </authorList>
    </citation>
    <scope>NUCLEOTIDE SEQUENCE</scope>
    <source>
        <strain evidence="1">K1F9705b</strain>
    </source>
</reference>
<accession>A0A8J7W6R0</accession>
<dbReference type="RefSeq" id="WP_211530362.1">
    <property type="nucleotide sequence ID" value="NZ_JWHL01000004.1"/>
</dbReference>
<evidence type="ECO:0000313" key="1">
    <source>
        <dbReference type="EMBL" id="MBR1368721.1"/>
    </source>
</evidence>